<gene>
    <name evidence="1" type="ORF">BHF68_00585</name>
</gene>
<dbReference type="OrthoDB" id="2382009at2"/>
<organism evidence="1 2">
    <name type="scientific">Desulfuribacillus alkaliarsenatis</name>
    <dbReference type="NCBI Taxonomy" id="766136"/>
    <lineage>
        <taxon>Bacteria</taxon>
        <taxon>Bacillati</taxon>
        <taxon>Bacillota</taxon>
        <taxon>Desulfuribacillia</taxon>
        <taxon>Desulfuribacillales</taxon>
        <taxon>Desulfuribacillaceae</taxon>
        <taxon>Desulfuribacillus</taxon>
    </lineage>
</organism>
<name>A0A1E5G4W2_9FIRM</name>
<proteinExistence type="predicted"/>
<dbReference type="STRING" id="766136.BHF68_00585"/>
<evidence type="ECO:0000313" key="2">
    <source>
        <dbReference type="Proteomes" id="UP000094296"/>
    </source>
</evidence>
<accession>A0A1E5G4W2</accession>
<evidence type="ECO:0000313" key="1">
    <source>
        <dbReference type="EMBL" id="OEF98218.1"/>
    </source>
</evidence>
<comment type="caution">
    <text evidence="1">The sequence shown here is derived from an EMBL/GenBank/DDBJ whole genome shotgun (WGS) entry which is preliminary data.</text>
</comment>
<protein>
    <recommendedName>
        <fullName evidence="3">DUF3243 domain-containing protein</fullName>
    </recommendedName>
</protein>
<keyword evidence="2" id="KW-1185">Reference proteome</keyword>
<dbReference type="AlphaFoldDB" id="A0A1E5G4W2"/>
<dbReference type="Proteomes" id="UP000094296">
    <property type="component" value="Unassembled WGS sequence"/>
</dbReference>
<dbReference type="EMBL" id="MIJE01000001">
    <property type="protein sequence ID" value="OEF98218.1"/>
    <property type="molecule type" value="Genomic_DNA"/>
</dbReference>
<reference evidence="1 2" key="1">
    <citation type="submission" date="2016-09" db="EMBL/GenBank/DDBJ databases">
        <title>Draft genome sequence for the type strain of Desulfuribacillus alkaliarsenatis AHT28, an obligately anaerobic, sulfidogenic bacterium isolated from Russian soda lake sediments.</title>
        <authorList>
            <person name="Abin C.A."/>
            <person name="Hollibaugh J.T."/>
        </authorList>
    </citation>
    <scope>NUCLEOTIDE SEQUENCE [LARGE SCALE GENOMIC DNA]</scope>
    <source>
        <strain evidence="1 2">AHT28</strain>
    </source>
</reference>
<dbReference type="Gene3D" id="1.10.760.20">
    <property type="entry name" value="Protein of unknown function DUF3243"/>
    <property type="match status" value="1"/>
</dbReference>
<dbReference type="Pfam" id="PF11588">
    <property type="entry name" value="DUF3243"/>
    <property type="match status" value="1"/>
</dbReference>
<dbReference type="InterPro" id="IPR038292">
    <property type="entry name" value="YmfJ/YflH_sf"/>
</dbReference>
<dbReference type="RefSeq" id="WP_069641710.1">
    <property type="nucleotide sequence ID" value="NZ_MIJE01000001.1"/>
</dbReference>
<sequence length="81" mass="9313">MSVVDNFDEWKSYLSKRIQQAESMGVSQQDIQQAASRIGDFLAENVEPDIRENQLLKELWLNSSEDEQQAIANALVKMLDR</sequence>
<dbReference type="InterPro" id="IPR021637">
    <property type="entry name" value="DUF3243"/>
</dbReference>
<evidence type="ECO:0008006" key="3">
    <source>
        <dbReference type="Google" id="ProtNLM"/>
    </source>
</evidence>
<dbReference type="InterPro" id="IPR024702">
    <property type="entry name" value="Uncharacterised_YmfJ"/>
</dbReference>
<dbReference type="PIRSF" id="PIRSF004764">
    <property type="entry name" value="YmfJ"/>
    <property type="match status" value="1"/>
</dbReference>